<dbReference type="Proteomes" id="UP000032233">
    <property type="component" value="Unassembled WGS sequence"/>
</dbReference>
<dbReference type="STRING" id="1429043.X474_00370"/>
<accession>A0A0D2GN40</accession>
<name>A0A0D2GN40_9BACT</name>
<dbReference type="AlphaFoldDB" id="A0A0D2GN40"/>
<protein>
    <submittedName>
        <fullName evidence="1">Uncharacterized protein</fullName>
    </submittedName>
</protein>
<sequence>MAAFFESGLKRRDNPRLFPRFLVQRALGGSGCKIIPMGYI</sequence>
<dbReference type="InParanoid" id="A0A0D2GN40"/>
<evidence type="ECO:0000313" key="2">
    <source>
        <dbReference type="Proteomes" id="UP000032233"/>
    </source>
</evidence>
<reference evidence="1 2" key="1">
    <citation type="submission" date="2013-11" db="EMBL/GenBank/DDBJ databases">
        <title>Metagenomic analysis of a methanogenic consortium involved in long chain n-alkane degradation.</title>
        <authorList>
            <person name="Davidova I.A."/>
            <person name="Callaghan A.V."/>
            <person name="Wawrik B."/>
            <person name="Pruitt S."/>
            <person name="Marks C."/>
            <person name="Duncan K.E."/>
            <person name="Suflita J.M."/>
        </authorList>
    </citation>
    <scope>NUCLEOTIDE SEQUENCE [LARGE SCALE GENOMIC DNA]</scope>
    <source>
        <strain evidence="1 2">SPR</strain>
    </source>
</reference>
<proteinExistence type="predicted"/>
<organism evidence="1 2">
    <name type="scientific">Dethiosulfatarculus sandiegensis</name>
    <dbReference type="NCBI Taxonomy" id="1429043"/>
    <lineage>
        <taxon>Bacteria</taxon>
        <taxon>Pseudomonadati</taxon>
        <taxon>Thermodesulfobacteriota</taxon>
        <taxon>Desulfarculia</taxon>
        <taxon>Desulfarculales</taxon>
        <taxon>Desulfarculaceae</taxon>
        <taxon>Dethiosulfatarculus</taxon>
    </lineage>
</organism>
<keyword evidence="2" id="KW-1185">Reference proteome</keyword>
<gene>
    <name evidence="1" type="ORF">X474_00370</name>
</gene>
<comment type="caution">
    <text evidence="1">The sequence shown here is derived from an EMBL/GenBank/DDBJ whole genome shotgun (WGS) entry which is preliminary data.</text>
</comment>
<evidence type="ECO:0000313" key="1">
    <source>
        <dbReference type="EMBL" id="KIX16032.1"/>
    </source>
</evidence>
<dbReference type="EMBL" id="AZAC01000001">
    <property type="protein sequence ID" value="KIX16032.1"/>
    <property type="molecule type" value="Genomic_DNA"/>
</dbReference>